<sequence length="66" mass="7662">DVVHVDTHPSFSYFIPEDVVHHCLECGWQVKHDERFEETPVSSKCGLPFISFFDPYIVITPADIHF</sequence>
<reference evidence="1 2" key="1">
    <citation type="submission" date="2014-02" db="EMBL/GenBank/DDBJ databases">
        <title>Transposable element dynamics among asymbiotic and ectomycorrhizal Amanita fungi.</title>
        <authorList>
            <consortium name="DOE Joint Genome Institute"/>
            <person name="Hess J."/>
            <person name="Skrede I."/>
            <person name="Wolfe B."/>
            <person name="LaButti K."/>
            <person name="Ohm R.A."/>
            <person name="Grigoriev I.V."/>
            <person name="Pringle A."/>
        </authorList>
    </citation>
    <scope>NUCLEOTIDE SEQUENCE [LARGE SCALE GENOMIC DNA]</scope>
    <source>
        <strain evidence="1 2">SKay4041</strain>
    </source>
</reference>
<proteinExistence type="predicted"/>
<evidence type="ECO:0000313" key="2">
    <source>
        <dbReference type="Proteomes" id="UP000242287"/>
    </source>
</evidence>
<organism evidence="1 2">
    <name type="scientific">Amanita thiersii Skay4041</name>
    <dbReference type="NCBI Taxonomy" id="703135"/>
    <lineage>
        <taxon>Eukaryota</taxon>
        <taxon>Fungi</taxon>
        <taxon>Dikarya</taxon>
        <taxon>Basidiomycota</taxon>
        <taxon>Agaricomycotina</taxon>
        <taxon>Agaricomycetes</taxon>
        <taxon>Agaricomycetidae</taxon>
        <taxon>Agaricales</taxon>
        <taxon>Pluteineae</taxon>
        <taxon>Amanitaceae</taxon>
        <taxon>Amanita</taxon>
    </lineage>
</organism>
<feature type="non-terminal residue" evidence="1">
    <location>
        <position position="1"/>
    </location>
</feature>
<dbReference type="AlphaFoldDB" id="A0A2A9NAN0"/>
<keyword evidence="2" id="KW-1185">Reference proteome</keyword>
<accession>A0A2A9NAN0</accession>
<dbReference type="Proteomes" id="UP000242287">
    <property type="component" value="Unassembled WGS sequence"/>
</dbReference>
<dbReference type="OrthoDB" id="3046524at2759"/>
<protein>
    <submittedName>
        <fullName evidence="1">Uncharacterized protein</fullName>
    </submittedName>
</protein>
<gene>
    <name evidence="1" type="ORF">AMATHDRAFT_166872</name>
</gene>
<evidence type="ECO:0000313" key="1">
    <source>
        <dbReference type="EMBL" id="PFH44780.1"/>
    </source>
</evidence>
<name>A0A2A9NAN0_9AGAR</name>
<dbReference type="EMBL" id="KZ302879">
    <property type="protein sequence ID" value="PFH44780.1"/>
    <property type="molecule type" value="Genomic_DNA"/>
</dbReference>